<protein>
    <submittedName>
        <fullName evidence="1">Uncharacterized protein</fullName>
    </submittedName>
</protein>
<dbReference type="AlphaFoldDB" id="A0A8H7PSH7"/>
<reference evidence="1" key="1">
    <citation type="submission" date="2020-12" db="EMBL/GenBank/DDBJ databases">
        <title>Metabolic potential, ecology and presence of endohyphal bacteria is reflected in genomic diversity of Mucoromycotina.</title>
        <authorList>
            <person name="Muszewska A."/>
            <person name="Okrasinska A."/>
            <person name="Steczkiewicz K."/>
            <person name="Drgas O."/>
            <person name="Orlowska M."/>
            <person name="Perlinska-Lenart U."/>
            <person name="Aleksandrzak-Piekarczyk T."/>
            <person name="Szatraj K."/>
            <person name="Zielenkiewicz U."/>
            <person name="Pilsyk S."/>
            <person name="Malc E."/>
            <person name="Mieczkowski P."/>
            <person name="Kruszewska J.S."/>
            <person name="Biernat P."/>
            <person name="Pawlowska J."/>
        </authorList>
    </citation>
    <scope>NUCLEOTIDE SEQUENCE</scope>
    <source>
        <strain evidence="1">WA0000067209</strain>
    </source>
</reference>
<gene>
    <name evidence="1" type="ORF">INT43_001812</name>
</gene>
<evidence type="ECO:0000313" key="1">
    <source>
        <dbReference type="EMBL" id="KAG2178965.1"/>
    </source>
</evidence>
<accession>A0A8H7PSH7</accession>
<dbReference type="Proteomes" id="UP000654370">
    <property type="component" value="Unassembled WGS sequence"/>
</dbReference>
<proteinExistence type="predicted"/>
<keyword evidence="2" id="KW-1185">Reference proteome</keyword>
<sequence>MPGSTNFVDANSVSKNSAHAINDRINLCSPAAYLVRMWRDYENTRLVRWHLVDTTCSNLSKKNSGNDFERVLDKLIRQSALKVLTSVASTGQFRRRHFVTEQRIENRKSCCEDE</sequence>
<organism evidence="1 2">
    <name type="scientific">Mortierella isabellina</name>
    <name type="common">Filamentous fungus</name>
    <name type="synonym">Umbelopsis isabellina</name>
    <dbReference type="NCBI Taxonomy" id="91625"/>
    <lineage>
        <taxon>Eukaryota</taxon>
        <taxon>Fungi</taxon>
        <taxon>Fungi incertae sedis</taxon>
        <taxon>Mucoromycota</taxon>
        <taxon>Mucoromycotina</taxon>
        <taxon>Umbelopsidomycetes</taxon>
        <taxon>Umbelopsidales</taxon>
        <taxon>Umbelopsidaceae</taxon>
        <taxon>Umbelopsis</taxon>
    </lineage>
</organism>
<dbReference type="EMBL" id="JAEPQZ010000007">
    <property type="protein sequence ID" value="KAG2178965.1"/>
    <property type="molecule type" value="Genomic_DNA"/>
</dbReference>
<name>A0A8H7PSH7_MORIS</name>
<evidence type="ECO:0000313" key="2">
    <source>
        <dbReference type="Proteomes" id="UP000654370"/>
    </source>
</evidence>
<comment type="caution">
    <text evidence="1">The sequence shown here is derived from an EMBL/GenBank/DDBJ whole genome shotgun (WGS) entry which is preliminary data.</text>
</comment>